<accession>A0A6B0SYV9</accession>
<feature type="domain" description="DUF7573" evidence="2">
    <location>
        <begin position="63"/>
        <end position="101"/>
    </location>
</feature>
<evidence type="ECO:0000256" key="1">
    <source>
        <dbReference type="SAM" id="MobiDB-lite"/>
    </source>
</evidence>
<feature type="compositionally biased region" description="Low complexity" evidence="1">
    <location>
        <begin position="33"/>
        <end position="45"/>
    </location>
</feature>
<dbReference type="Pfam" id="PF24458">
    <property type="entry name" value="DUF7573"/>
    <property type="match status" value="1"/>
</dbReference>
<dbReference type="OrthoDB" id="157634at2157"/>
<name>A0A6B0SYV9_9EURY</name>
<reference evidence="3 4" key="1">
    <citation type="submission" date="2019-12" db="EMBL/GenBank/DDBJ databases">
        <title>Isolation and characterization of three novel carbon monoxide-oxidizing members of Halobacteria from salione crusts and soils.</title>
        <authorList>
            <person name="Myers M.R."/>
            <person name="King G.M."/>
        </authorList>
    </citation>
    <scope>NUCLEOTIDE SEQUENCE [LARGE SCALE GENOMIC DNA]</scope>
    <source>
        <strain evidence="3 4">PCN9</strain>
    </source>
</reference>
<evidence type="ECO:0000259" key="2">
    <source>
        <dbReference type="Pfam" id="PF24458"/>
    </source>
</evidence>
<dbReference type="EMBL" id="WUUU01000312">
    <property type="protein sequence ID" value="MXR22519.1"/>
    <property type="molecule type" value="Genomic_DNA"/>
</dbReference>
<organism evidence="3 4">
    <name type="scientific">Halobacterium bonnevillei</name>
    <dbReference type="NCBI Taxonomy" id="2692200"/>
    <lineage>
        <taxon>Archaea</taxon>
        <taxon>Methanobacteriati</taxon>
        <taxon>Methanobacteriota</taxon>
        <taxon>Stenosarchaea group</taxon>
        <taxon>Halobacteria</taxon>
        <taxon>Halobacteriales</taxon>
        <taxon>Halobacteriaceae</taxon>
        <taxon>Halobacterium</taxon>
    </lineage>
</organism>
<evidence type="ECO:0000313" key="4">
    <source>
        <dbReference type="Proteomes" id="UP000471521"/>
    </source>
</evidence>
<proteinExistence type="predicted"/>
<evidence type="ECO:0000313" key="3">
    <source>
        <dbReference type="EMBL" id="MXR22519.1"/>
    </source>
</evidence>
<feature type="region of interest" description="Disordered" evidence="1">
    <location>
        <begin position="1"/>
        <end position="74"/>
    </location>
</feature>
<keyword evidence="4" id="KW-1185">Reference proteome</keyword>
<dbReference type="InterPro" id="IPR055995">
    <property type="entry name" value="DUF7573"/>
</dbReference>
<protein>
    <recommendedName>
        <fullName evidence="2">DUF7573 domain-containing protein</fullName>
    </recommendedName>
</protein>
<comment type="caution">
    <text evidence="3">The sequence shown here is derived from an EMBL/GenBank/DDBJ whole genome shotgun (WGS) entry which is preliminary data.</text>
</comment>
<sequence length="111" mass="11011">MTEEATLDAFVPDDGNAASDADATEGSGEGRDAASASPATATESPDSARDTGPDASGGAVERAAVTSSWLGDGGTCSACGEPAGRLWVDGGVRVCTTCKPWTRPGEDACDQ</sequence>
<gene>
    <name evidence="3" type="ORF">GRX66_18755</name>
</gene>
<dbReference type="RefSeq" id="WP_159527822.1">
    <property type="nucleotide sequence ID" value="NZ_WUUU01000312.1"/>
</dbReference>
<dbReference type="Proteomes" id="UP000471521">
    <property type="component" value="Unassembled WGS sequence"/>
</dbReference>
<dbReference type="AlphaFoldDB" id="A0A6B0SYV9"/>